<keyword evidence="2" id="KW-1185">Reference proteome</keyword>
<protein>
    <submittedName>
        <fullName evidence="1">Uncharacterized protein</fullName>
    </submittedName>
</protein>
<reference evidence="1 2" key="1">
    <citation type="submission" date="2024-04" db="EMBL/GenBank/DDBJ databases">
        <authorList>
            <person name="Fracassetti M."/>
        </authorList>
    </citation>
    <scope>NUCLEOTIDE SEQUENCE [LARGE SCALE GENOMIC DNA]</scope>
</reference>
<dbReference type="EMBL" id="OZ034821">
    <property type="protein sequence ID" value="CAL1405950.1"/>
    <property type="molecule type" value="Genomic_DNA"/>
</dbReference>
<accession>A0AAV2G8Q6</accession>
<evidence type="ECO:0000313" key="1">
    <source>
        <dbReference type="EMBL" id="CAL1405950.1"/>
    </source>
</evidence>
<sequence>MQRRAAAGDCGCGGSAGDERWRPLEDGRKLAISLLAITHHRTVPHNGGLLSVFGDGGSTTVSAVAVEVAACLLDGGD</sequence>
<evidence type="ECO:0000313" key="2">
    <source>
        <dbReference type="Proteomes" id="UP001497516"/>
    </source>
</evidence>
<gene>
    <name evidence="1" type="ORF">LTRI10_LOCUS45708</name>
</gene>
<name>A0AAV2G8Q6_9ROSI</name>
<proteinExistence type="predicted"/>
<dbReference type="Proteomes" id="UP001497516">
    <property type="component" value="Chromosome 8"/>
</dbReference>
<dbReference type="AlphaFoldDB" id="A0AAV2G8Q6"/>
<organism evidence="1 2">
    <name type="scientific">Linum trigynum</name>
    <dbReference type="NCBI Taxonomy" id="586398"/>
    <lineage>
        <taxon>Eukaryota</taxon>
        <taxon>Viridiplantae</taxon>
        <taxon>Streptophyta</taxon>
        <taxon>Embryophyta</taxon>
        <taxon>Tracheophyta</taxon>
        <taxon>Spermatophyta</taxon>
        <taxon>Magnoliopsida</taxon>
        <taxon>eudicotyledons</taxon>
        <taxon>Gunneridae</taxon>
        <taxon>Pentapetalae</taxon>
        <taxon>rosids</taxon>
        <taxon>fabids</taxon>
        <taxon>Malpighiales</taxon>
        <taxon>Linaceae</taxon>
        <taxon>Linum</taxon>
    </lineage>
</organism>